<proteinExistence type="predicted"/>
<evidence type="ECO:0000313" key="1">
    <source>
        <dbReference type="EMBL" id="MCP9200568.1"/>
    </source>
</evidence>
<reference evidence="1" key="1">
    <citation type="submission" date="2022-07" db="EMBL/GenBank/DDBJ databases">
        <title>Gramela sediminis sp. nov., isolated from deep-sea sediment of the Indian Ocean.</title>
        <authorList>
            <person name="Shi H."/>
        </authorList>
    </citation>
    <scope>NUCLEOTIDE SEQUENCE</scope>
    <source>
        <strain evidence="1">GC03-9</strain>
    </source>
</reference>
<name>A0A9X2KYB0_9FLAO</name>
<gene>
    <name evidence="1" type="ORF">MKO06_11655</name>
</gene>
<dbReference type="EMBL" id="JANCNS010000002">
    <property type="protein sequence ID" value="MCP9200568.1"/>
    <property type="molecule type" value="Genomic_DNA"/>
</dbReference>
<comment type="caution">
    <text evidence="1">The sequence shown here is derived from an EMBL/GenBank/DDBJ whole genome shotgun (WGS) entry which is preliminary data.</text>
</comment>
<organism evidence="1 2">
    <name type="scientific">Christiangramia oceanisediminis</name>
    <dbReference type="NCBI Taxonomy" id="2920386"/>
    <lineage>
        <taxon>Bacteria</taxon>
        <taxon>Pseudomonadati</taxon>
        <taxon>Bacteroidota</taxon>
        <taxon>Flavobacteriia</taxon>
        <taxon>Flavobacteriales</taxon>
        <taxon>Flavobacteriaceae</taxon>
        <taxon>Christiangramia</taxon>
    </lineage>
</organism>
<evidence type="ECO:0000313" key="2">
    <source>
        <dbReference type="Proteomes" id="UP001155280"/>
    </source>
</evidence>
<dbReference type="Proteomes" id="UP001155280">
    <property type="component" value="Unassembled WGS sequence"/>
</dbReference>
<keyword evidence="2" id="KW-1185">Reference proteome</keyword>
<accession>A0A9X2KYB0</accession>
<dbReference type="AlphaFoldDB" id="A0A9X2KYB0"/>
<sequence length="378" mass="43389">MDKKVVESSNLRWDPYIFFKNDQCNTFFKKHFLENGNNRKILFILGLGFDPRMNFGIKELNNEVNPLEIEVILLKFRQEKNKHSKKYKALTDSNLAEIKSLKNVNITEIQLKDIGKKREIEAAKFFTKQLISGYTDIFLDISSLPRSIYFSTTGKILSLIDNIKGGSNINFFIATTENAEIDSMITEVGINNDLEYQHGFGGQIEVVSKSIPKIWFPLTGEGKTNQFRSANQFIEPAEICPLLPFPSKDLRRSDNIYIENHDLFFNELQIESQNIMYVPEQNPFEAYKKIIKAADNYNKTLSELGGCKAIISSFSSKLLSIGAILAAYEYKNKKKKLSIGILNVNSMDYKIEYENELNNTVKKSELFVNWLTGIPYQN</sequence>
<protein>
    <submittedName>
        <fullName evidence="1">Uncharacterized protein</fullName>
    </submittedName>
</protein>
<dbReference type="RefSeq" id="WP_241551331.1">
    <property type="nucleotide sequence ID" value="NZ_JANCNS010000002.1"/>
</dbReference>